<protein>
    <submittedName>
        <fullName evidence="1">Uncharacterized protein</fullName>
    </submittedName>
</protein>
<evidence type="ECO:0000313" key="1">
    <source>
        <dbReference type="EMBL" id="RAX42427.1"/>
    </source>
</evidence>
<evidence type="ECO:0000313" key="2">
    <source>
        <dbReference type="Proteomes" id="UP000251205"/>
    </source>
</evidence>
<organism evidence="1 2">
    <name type="scientific">Rhizobium tropici</name>
    <dbReference type="NCBI Taxonomy" id="398"/>
    <lineage>
        <taxon>Bacteria</taxon>
        <taxon>Pseudomonadati</taxon>
        <taxon>Pseudomonadota</taxon>
        <taxon>Alphaproteobacteria</taxon>
        <taxon>Hyphomicrobiales</taxon>
        <taxon>Rhizobiaceae</taxon>
        <taxon>Rhizobium/Agrobacterium group</taxon>
        <taxon>Rhizobium</taxon>
    </lineage>
</organism>
<name>A0A329YFX4_RHITR</name>
<dbReference type="RefSeq" id="WP_112340913.1">
    <property type="nucleotide sequence ID" value="NZ_QMKK01000022.1"/>
</dbReference>
<proteinExistence type="predicted"/>
<reference evidence="1 2" key="1">
    <citation type="submission" date="2018-06" db="EMBL/GenBank/DDBJ databases">
        <title>Whole Genome Sequence of an efficient microsymbiont, Rhizobium tropici.</title>
        <authorList>
            <person name="Srinivasan R."/>
            <person name="Singh H.V."/>
            <person name="Srivastava R."/>
            <person name="Kumari B."/>
            <person name="Radhakrishna A."/>
        </authorList>
    </citation>
    <scope>NUCLEOTIDE SEQUENCE [LARGE SCALE GENOMIC DNA]</scope>
    <source>
        <strain evidence="1 2">IGFRI Rhizo-19</strain>
    </source>
</reference>
<dbReference type="AlphaFoldDB" id="A0A329YFX4"/>
<comment type="caution">
    <text evidence="1">The sequence shown here is derived from an EMBL/GenBank/DDBJ whole genome shotgun (WGS) entry which is preliminary data.</text>
</comment>
<dbReference type="OrthoDB" id="8403999at2"/>
<gene>
    <name evidence="1" type="ORF">DQ393_06185</name>
</gene>
<accession>A0A329YFX4</accession>
<dbReference type="Proteomes" id="UP000251205">
    <property type="component" value="Unassembled WGS sequence"/>
</dbReference>
<sequence length="145" mass="16416">MAFQLIVPPPKASKGAFRIATVQRGAHPFSLQISMPAAMFHLQYGDHESFDILIGEGPDKGKLLIRPAENGHFKPTRLKYTCVFRLPVTEWTPQIALSTDNPERRQTAEGALLVTLPDWVANWKDIQKAREQVSRERQLEKLQGK</sequence>
<dbReference type="EMBL" id="QMKK01000022">
    <property type="protein sequence ID" value="RAX42427.1"/>
    <property type="molecule type" value="Genomic_DNA"/>
</dbReference>